<dbReference type="InterPro" id="IPR038538">
    <property type="entry name" value="MTERF_sf"/>
</dbReference>
<evidence type="ECO:0000256" key="2">
    <source>
        <dbReference type="ARBA" id="ARBA00022946"/>
    </source>
</evidence>
<sequence length="428" mass="48697">MKTLSLHQFRRVRLLSSWAAHQEYLKSLIRDTVPKQIHRPSALPSVINHSQKLPDASLTTVTWSKRRKPKSRVADNARSGYLLLKNPVTQSALTPRSFTTPSYTSPIVSITEGEILPLKAILNPKQTLVESIERMNDWFKDLDLNVICPEIKSSGNLAAYVPRSYTLTQLVKLGVDLSKIESVPGVANMLVKMDFHSSIEPVLWKLSDLGFSLNQIARVLTVFPKILQVPLGEIERRIFYFLERGFNQAFVVDMLHRYPLVLQLTSIEVDRQLGEVQTLFHLTVQQVRTVVTSVPNVILHPISKIKDNYVILTKMIGFSPESSKEMVLVSSKLLITDRERLLKNFAFMHSQLDLSLQSIQMWPSVLSAAPQILEQRATFLVRRGLFQPDPMKPLYTPLSTVLEGTDEAFCRNFGRTDEVDYNTFIRSL</sequence>
<evidence type="ECO:0000256" key="1">
    <source>
        <dbReference type="ARBA" id="ARBA00007692"/>
    </source>
</evidence>
<dbReference type="AlphaFoldDB" id="A0AAV2T3B5"/>
<proteinExistence type="inferred from homology"/>
<name>A0AAV2T3B5_CALDB</name>
<evidence type="ECO:0000313" key="3">
    <source>
        <dbReference type="EMBL" id="CAL5131664.1"/>
    </source>
</evidence>
<protein>
    <submittedName>
        <fullName evidence="3">Uncharacterized protein</fullName>
    </submittedName>
</protein>
<gene>
    <name evidence="3" type="ORF">CDAUBV1_LOCUS4177</name>
</gene>
<evidence type="ECO:0000313" key="4">
    <source>
        <dbReference type="Proteomes" id="UP001497525"/>
    </source>
</evidence>
<dbReference type="Pfam" id="PF02536">
    <property type="entry name" value="mTERF"/>
    <property type="match status" value="1"/>
</dbReference>
<dbReference type="EMBL" id="CAXLJL010000101">
    <property type="protein sequence ID" value="CAL5131664.1"/>
    <property type="molecule type" value="Genomic_DNA"/>
</dbReference>
<keyword evidence="2" id="KW-0809">Transit peptide</keyword>
<dbReference type="GO" id="GO:0003676">
    <property type="term" value="F:nucleic acid binding"/>
    <property type="evidence" value="ECO:0007669"/>
    <property type="project" value="InterPro"/>
</dbReference>
<dbReference type="SMART" id="SM00733">
    <property type="entry name" value="Mterf"/>
    <property type="match status" value="4"/>
</dbReference>
<dbReference type="Gene3D" id="1.25.70.10">
    <property type="entry name" value="Transcription termination factor 3, mitochondrial"/>
    <property type="match status" value="1"/>
</dbReference>
<comment type="caution">
    <text evidence="3">The sequence shown here is derived from an EMBL/GenBank/DDBJ whole genome shotgun (WGS) entry which is preliminary data.</text>
</comment>
<reference evidence="3" key="1">
    <citation type="submission" date="2024-06" db="EMBL/GenBank/DDBJ databases">
        <authorList>
            <person name="Liu X."/>
            <person name="Lenzi L."/>
            <person name="Haldenby T S."/>
            <person name="Uol C."/>
        </authorList>
    </citation>
    <scope>NUCLEOTIDE SEQUENCE</scope>
</reference>
<organism evidence="3 4">
    <name type="scientific">Calicophoron daubneyi</name>
    <name type="common">Rumen fluke</name>
    <name type="synonym">Paramphistomum daubneyi</name>
    <dbReference type="NCBI Taxonomy" id="300641"/>
    <lineage>
        <taxon>Eukaryota</taxon>
        <taxon>Metazoa</taxon>
        <taxon>Spiralia</taxon>
        <taxon>Lophotrochozoa</taxon>
        <taxon>Platyhelminthes</taxon>
        <taxon>Trematoda</taxon>
        <taxon>Digenea</taxon>
        <taxon>Plagiorchiida</taxon>
        <taxon>Pronocephalata</taxon>
        <taxon>Paramphistomoidea</taxon>
        <taxon>Paramphistomidae</taxon>
        <taxon>Calicophoron</taxon>
    </lineage>
</organism>
<comment type="similarity">
    <text evidence="1">Belongs to the mTERF family.</text>
</comment>
<dbReference type="InterPro" id="IPR003690">
    <property type="entry name" value="MTERF"/>
</dbReference>
<accession>A0AAV2T3B5</accession>
<dbReference type="Proteomes" id="UP001497525">
    <property type="component" value="Unassembled WGS sequence"/>
</dbReference>